<keyword evidence="2" id="KW-0812">Transmembrane</keyword>
<feature type="signal peptide" evidence="3">
    <location>
        <begin position="1"/>
        <end position="21"/>
    </location>
</feature>
<feature type="region of interest" description="Disordered" evidence="1">
    <location>
        <begin position="126"/>
        <end position="148"/>
    </location>
</feature>
<evidence type="ECO:0000256" key="2">
    <source>
        <dbReference type="SAM" id="Phobius"/>
    </source>
</evidence>
<feature type="transmembrane region" description="Helical" evidence="2">
    <location>
        <begin position="461"/>
        <end position="481"/>
    </location>
</feature>
<evidence type="ECO:0000256" key="1">
    <source>
        <dbReference type="SAM" id="MobiDB-lite"/>
    </source>
</evidence>
<proteinExistence type="predicted"/>
<dbReference type="PANTHER" id="PTHR40940">
    <property type="entry name" value="PROTEIN BATD-RELATED"/>
    <property type="match status" value="1"/>
</dbReference>
<feature type="chain" id="PRO_5007905119" evidence="3">
    <location>
        <begin position="22"/>
        <end position="608"/>
    </location>
</feature>
<reference evidence="5" key="1">
    <citation type="submission" date="2016-04" db="EMBL/GenBank/DDBJ databases">
        <title>Draft genome sequence of Paludibacter jiangxiensis strain NM7.</title>
        <authorList>
            <person name="Qiu Y."/>
            <person name="Matsuura N."/>
            <person name="Ohashi A."/>
            <person name="Tourlousse M.D."/>
            <person name="Sekiguchi Y."/>
        </authorList>
    </citation>
    <scope>NUCLEOTIDE SEQUENCE [LARGE SCALE GENOMIC DNA]</scope>
    <source>
        <strain evidence="5">NM7</strain>
    </source>
</reference>
<feature type="compositionally biased region" description="Gly residues" evidence="1">
    <location>
        <begin position="136"/>
        <end position="146"/>
    </location>
</feature>
<evidence type="ECO:0000313" key="4">
    <source>
        <dbReference type="EMBL" id="GAT63150.1"/>
    </source>
</evidence>
<dbReference type="AlphaFoldDB" id="A0A170ZZE4"/>
<dbReference type="Proteomes" id="UP000076586">
    <property type="component" value="Unassembled WGS sequence"/>
</dbReference>
<dbReference type="InterPro" id="IPR025738">
    <property type="entry name" value="BatD"/>
</dbReference>
<dbReference type="OrthoDB" id="2079210at2"/>
<evidence type="ECO:0000313" key="5">
    <source>
        <dbReference type="Proteomes" id="UP000076586"/>
    </source>
</evidence>
<protein>
    <submittedName>
        <fullName evidence="4">Oxygen tolerance</fullName>
    </submittedName>
</protein>
<comment type="caution">
    <text evidence="4">The sequence shown here is derived from an EMBL/GenBank/DDBJ whole genome shotgun (WGS) entry which is preliminary data.</text>
</comment>
<organism evidence="4 5">
    <name type="scientific">Paludibacter jiangxiensis</name>
    <dbReference type="NCBI Taxonomy" id="681398"/>
    <lineage>
        <taxon>Bacteria</taxon>
        <taxon>Pseudomonadati</taxon>
        <taxon>Bacteroidota</taxon>
        <taxon>Bacteroidia</taxon>
        <taxon>Bacteroidales</taxon>
        <taxon>Paludibacteraceae</taxon>
        <taxon>Paludibacter</taxon>
    </lineage>
</organism>
<reference evidence="5" key="2">
    <citation type="journal article" date="2017" name="Genome Announc.">
        <title>Draft genome sequence of Paludibacter jiangxiensis NM7(T), a propionate-producing fermentative bacterium.</title>
        <authorList>
            <person name="Qiu Y.-L."/>
            <person name="Tourlousse D.M."/>
            <person name="Matsuura N."/>
            <person name="Ohashi A."/>
            <person name="Sekiguchi Y."/>
        </authorList>
    </citation>
    <scope>NUCLEOTIDE SEQUENCE [LARGE SCALE GENOMIC DNA]</scope>
    <source>
        <strain evidence="5">NM7</strain>
    </source>
</reference>
<gene>
    <name evidence="4" type="ORF">PJIAN_3464</name>
</gene>
<dbReference type="Pfam" id="PF13584">
    <property type="entry name" value="BatD"/>
    <property type="match status" value="2"/>
</dbReference>
<keyword evidence="5" id="KW-1185">Reference proteome</keyword>
<keyword evidence="2" id="KW-1133">Transmembrane helix</keyword>
<dbReference type="PANTHER" id="PTHR40940:SF2">
    <property type="entry name" value="BATD"/>
    <property type="match status" value="1"/>
</dbReference>
<keyword evidence="3" id="KW-0732">Signal</keyword>
<evidence type="ECO:0000256" key="3">
    <source>
        <dbReference type="SAM" id="SignalP"/>
    </source>
</evidence>
<dbReference type="RefSeq" id="WP_068704062.1">
    <property type="nucleotide sequence ID" value="NZ_BDCR01000003.1"/>
</dbReference>
<name>A0A170ZZE4_9BACT</name>
<dbReference type="STRING" id="681398.PJIAN_3464"/>
<accession>A0A170ZZE4</accession>
<keyword evidence="2" id="KW-0472">Membrane</keyword>
<sequence length="608" mass="67455">MKKYSLLVFALILLGAGQLSAQKISFVAKAPSSVVLGSPFQLSYVINTAADADELRLPDLSNFEILAGPYTTSSQQMINGHYSGSLTITYTLMARKLGTFPVGPATITVAKQRLVSNGLSLKVLPQDKNAKANSNSGGGEPQGGGSSSVSLSSGDAFLKANVTKTKVYEQEAFLVTYKLYSLPDVLGVESFKLPEFKGFVMQKIDLPTDQRPQLENYKGHNYTTFVLYQVLLFPQRSGTYDIEKASGTFGFRLRNQRKVKSIFDDFFDTYQDVKRTLVAPSIRINVTPLPLAGKPATFTGAVGDFHVNAQIDKTTMKTNEPVTIRITISGTGNLKLINTLPLKYPADFEAYEPKVDNNYRPSASGVTGTKTMEYLAIPRQPGDFVISPVSFSYFDVSTHTYKTVSTPQYKIHVDKGSGSSSTVVDNYTQKENIKVLNKDIRYINTGDFSVSKQPEFLIKSVGFWLLYIIPLLIAVILYFLFRKQARDNANIALVRNRKANKMALKRLKQASVYLKDQKKEPFYDEVLRACWGYLSYKLNIPVADLTKETMKAELEAHSVEEALIGRYMELLNTCEFARYAPVTSNDALDKVFAEAVAVIEALEGCIKK</sequence>
<dbReference type="EMBL" id="BDCR01000003">
    <property type="protein sequence ID" value="GAT63150.1"/>
    <property type="molecule type" value="Genomic_DNA"/>
</dbReference>